<dbReference type="AlphaFoldDB" id="A0A6A5Y0E2"/>
<dbReference type="Proteomes" id="UP000799778">
    <property type="component" value="Unassembled WGS sequence"/>
</dbReference>
<feature type="compositionally biased region" description="Polar residues" evidence="1">
    <location>
        <begin position="23"/>
        <end position="36"/>
    </location>
</feature>
<evidence type="ECO:0000256" key="1">
    <source>
        <dbReference type="SAM" id="MobiDB-lite"/>
    </source>
</evidence>
<reference evidence="2" key="1">
    <citation type="journal article" date="2020" name="Stud. Mycol.">
        <title>101 Dothideomycetes genomes: a test case for predicting lifestyles and emergence of pathogens.</title>
        <authorList>
            <person name="Haridas S."/>
            <person name="Albert R."/>
            <person name="Binder M."/>
            <person name="Bloem J."/>
            <person name="Labutti K."/>
            <person name="Salamov A."/>
            <person name="Andreopoulos B."/>
            <person name="Baker S."/>
            <person name="Barry K."/>
            <person name="Bills G."/>
            <person name="Bluhm B."/>
            <person name="Cannon C."/>
            <person name="Castanera R."/>
            <person name="Culley D."/>
            <person name="Daum C."/>
            <person name="Ezra D."/>
            <person name="Gonzalez J."/>
            <person name="Henrissat B."/>
            <person name="Kuo A."/>
            <person name="Liang C."/>
            <person name="Lipzen A."/>
            <person name="Lutzoni F."/>
            <person name="Magnuson J."/>
            <person name="Mondo S."/>
            <person name="Nolan M."/>
            <person name="Ohm R."/>
            <person name="Pangilinan J."/>
            <person name="Park H.-J."/>
            <person name="Ramirez L."/>
            <person name="Alfaro M."/>
            <person name="Sun H."/>
            <person name="Tritt A."/>
            <person name="Yoshinaga Y."/>
            <person name="Zwiers L.-H."/>
            <person name="Turgeon B."/>
            <person name="Goodwin S."/>
            <person name="Spatafora J."/>
            <person name="Crous P."/>
            <person name="Grigoriev I."/>
        </authorList>
    </citation>
    <scope>NUCLEOTIDE SEQUENCE</scope>
    <source>
        <strain evidence="2">CBS 175.79</strain>
    </source>
</reference>
<organism evidence="2 3">
    <name type="scientific">Aaosphaeria arxii CBS 175.79</name>
    <dbReference type="NCBI Taxonomy" id="1450172"/>
    <lineage>
        <taxon>Eukaryota</taxon>
        <taxon>Fungi</taxon>
        <taxon>Dikarya</taxon>
        <taxon>Ascomycota</taxon>
        <taxon>Pezizomycotina</taxon>
        <taxon>Dothideomycetes</taxon>
        <taxon>Pleosporomycetidae</taxon>
        <taxon>Pleosporales</taxon>
        <taxon>Pleosporales incertae sedis</taxon>
        <taxon>Aaosphaeria</taxon>
    </lineage>
</organism>
<gene>
    <name evidence="2" type="ORF">BU24DRAFT_418173</name>
</gene>
<proteinExistence type="predicted"/>
<dbReference type="EMBL" id="ML978067">
    <property type="protein sequence ID" value="KAF2018653.1"/>
    <property type="molecule type" value="Genomic_DNA"/>
</dbReference>
<accession>A0A6A5Y0E2</accession>
<protein>
    <submittedName>
        <fullName evidence="2">Uncharacterized protein</fullName>
    </submittedName>
</protein>
<keyword evidence="3" id="KW-1185">Reference proteome</keyword>
<feature type="region of interest" description="Disordered" evidence="1">
    <location>
        <begin position="1"/>
        <end position="52"/>
    </location>
</feature>
<evidence type="ECO:0000313" key="2">
    <source>
        <dbReference type="EMBL" id="KAF2018653.1"/>
    </source>
</evidence>
<dbReference type="GeneID" id="54284320"/>
<name>A0A6A5Y0E2_9PLEO</name>
<evidence type="ECO:0000313" key="3">
    <source>
        <dbReference type="Proteomes" id="UP000799778"/>
    </source>
</evidence>
<sequence length="52" mass="5872">MKREETPPRYTQATHEIPAKRLQTPNFARPSSSLRTVTPPPPPPQPKAAQHM</sequence>
<dbReference type="RefSeq" id="XP_033386992.1">
    <property type="nucleotide sequence ID" value="XM_033526923.1"/>
</dbReference>